<keyword evidence="1" id="KW-1133">Transmembrane helix</keyword>
<sequence>MLVVKLWNYFRGYVVFRLEGLNLERVINLAISRGVYFWDIHRIDYTTIEAKVGIEGYKELRNIIKKTGCRAKISMKIGYPFVISNLKRRKVIIIGWILSLMILIISSSFIWSIDVVGNKKINDEEILKTLRNLGLNQGIFKYKVNIDNIKNNLLIKYDTISWVGIEIKGTKAIVKIIERDDNLNKIESNIPCDIVADKRGIIEKVIAKNGDAVVKRGDIVKPNQVLISGKIVREGMDVRYVHSLGEVYARTFYEKVEKRPIYNIIKVKTGKKYTRRIIRIGNMEFTISKGNVPFKKYVVEKKNKSFSKWRKINIPIEILIENYYQIVEKKQRIDEKILRKSLENFMIVNIMKEIPKEAKILNKTFKFKRENNIFIARLTVECLESIGVKKRINIVEED</sequence>
<dbReference type="NCBIfam" id="TIGR02876">
    <property type="entry name" value="spore_yqfD"/>
    <property type="match status" value="1"/>
</dbReference>
<dbReference type="RefSeq" id="WP_072965787.1">
    <property type="nucleotide sequence ID" value="NZ_FRAJ01000004.1"/>
</dbReference>
<dbReference type="InterPro" id="IPR010690">
    <property type="entry name" value="YqfD"/>
</dbReference>
<gene>
    <name evidence="2" type="ORF">SAMN02745883_00474</name>
</gene>
<evidence type="ECO:0000256" key="1">
    <source>
        <dbReference type="SAM" id="Phobius"/>
    </source>
</evidence>
<dbReference type="STRING" id="1121266.SAMN02745883_00474"/>
<evidence type="ECO:0000313" key="3">
    <source>
        <dbReference type="Proteomes" id="UP000184082"/>
    </source>
</evidence>
<evidence type="ECO:0000313" key="2">
    <source>
        <dbReference type="EMBL" id="SHJ80871.1"/>
    </source>
</evidence>
<dbReference type="Pfam" id="PF06898">
    <property type="entry name" value="YqfD"/>
    <property type="match status" value="1"/>
</dbReference>
<name>A0A1M6MBM6_9FIRM</name>
<dbReference type="EMBL" id="FRAJ01000004">
    <property type="protein sequence ID" value="SHJ80871.1"/>
    <property type="molecule type" value="Genomic_DNA"/>
</dbReference>
<protein>
    <submittedName>
        <fullName evidence="2">Similar to stage IV sporulation protein</fullName>
    </submittedName>
</protein>
<reference evidence="2 3" key="1">
    <citation type="submission" date="2016-11" db="EMBL/GenBank/DDBJ databases">
        <authorList>
            <person name="Jaros S."/>
            <person name="Januszkiewicz K."/>
            <person name="Wedrychowicz H."/>
        </authorList>
    </citation>
    <scope>NUCLEOTIDE SEQUENCE [LARGE SCALE GENOMIC DNA]</scope>
    <source>
        <strain evidence="2 3">DSM 14501</strain>
    </source>
</reference>
<accession>A0A1M6MBM6</accession>
<keyword evidence="1" id="KW-0472">Membrane</keyword>
<dbReference type="PIRSF" id="PIRSF029895">
    <property type="entry name" value="SpoIV"/>
    <property type="match status" value="1"/>
</dbReference>
<keyword evidence="3" id="KW-1185">Reference proteome</keyword>
<dbReference type="Proteomes" id="UP000184082">
    <property type="component" value="Unassembled WGS sequence"/>
</dbReference>
<dbReference type="AlphaFoldDB" id="A0A1M6MBM6"/>
<keyword evidence="1" id="KW-0812">Transmembrane</keyword>
<proteinExistence type="predicted"/>
<organism evidence="2 3">
    <name type="scientific">Caminicella sporogenes DSM 14501</name>
    <dbReference type="NCBI Taxonomy" id="1121266"/>
    <lineage>
        <taxon>Bacteria</taxon>
        <taxon>Bacillati</taxon>
        <taxon>Bacillota</taxon>
        <taxon>Clostridia</taxon>
        <taxon>Peptostreptococcales</taxon>
        <taxon>Caminicellaceae</taxon>
        <taxon>Caminicella</taxon>
    </lineage>
</organism>
<feature type="transmembrane region" description="Helical" evidence="1">
    <location>
        <begin position="91"/>
        <end position="113"/>
    </location>
</feature>